<keyword evidence="3" id="KW-1185">Reference proteome</keyword>
<protein>
    <submittedName>
        <fullName evidence="2">Helix-turn-helix transcriptional regulator</fullName>
    </submittedName>
</protein>
<dbReference type="AlphaFoldDB" id="A0A926DY53"/>
<dbReference type="InterPro" id="IPR001387">
    <property type="entry name" value="Cro/C1-type_HTH"/>
</dbReference>
<dbReference type="EMBL" id="JACRST010000012">
    <property type="protein sequence ID" value="MBC8546961.1"/>
    <property type="molecule type" value="Genomic_DNA"/>
</dbReference>
<dbReference type="SUPFAM" id="SSF47413">
    <property type="entry name" value="lambda repressor-like DNA-binding domains"/>
    <property type="match status" value="1"/>
</dbReference>
<sequence>MIASAHTLGERCRAYRKLHGLTQTQFAAIVGASRSQICRIERSSNHVGAAVIDAVRLFIANFLPEKN</sequence>
<dbReference type="CDD" id="cd00093">
    <property type="entry name" value="HTH_XRE"/>
    <property type="match status" value="1"/>
</dbReference>
<dbReference type="InterPro" id="IPR010982">
    <property type="entry name" value="Lambda_DNA-bd_dom_sf"/>
</dbReference>
<gene>
    <name evidence="2" type="ORF">H8711_08440</name>
</gene>
<evidence type="ECO:0000259" key="1">
    <source>
        <dbReference type="PROSITE" id="PS50943"/>
    </source>
</evidence>
<feature type="domain" description="HTH cro/C1-type" evidence="1">
    <location>
        <begin position="13"/>
        <end position="42"/>
    </location>
</feature>
<organism evidence="2 3">
    <name type="scientific">Ligaoa zhengdingensis</name>
    <dbReference type="NCBI Taxonomy" id="2763658"/>
    <lineage>
        <taxon>Bacteria</taxon>
        <taxon>Bacillati</taxon>
        <taxon>Bacillota</taxon>
        <taxon>Clostridia</taxon>
        <taxon>Eubacteriales</taxon>
        <taxon>Oscillospiraceae</taxon>
        <taxon>Ligaoa</taxon>
    </lineage>
</organism>
<dbReference type="Gene3D" id="1.10.260.40">
    <property type="entry name" value="lambda repressor-like DNA-binding domains"/>
    <property type="match status" value="1"/>
</dbReference>
<proteinExistence type="predicted"/>
<accession>A0A926DY53</accession>
<evidence type="ECO:0000313" key="2">
    <source>
        <dbReference type="EMBL" id="MBC8546961.1"/>
    </source>
</evidence>
<name>A0A926DY53_9FIRM</name>
<dbReference type="Pfam" id="PF01381">
    <property type="entry name" value="HTH_3"/>
    <property type="match status" value="1"/>
</dbReference>
<evidence type="ECO:0000313" key="3">
    <source>
        <dbReference type="Proteomes" id="UP000653127"/>
    </source>
</evidence>
<comment type="caution">
    <text evidence="2">The sequence shown here is derived from an EMBL/GenBank/DDBJ whole genome shotgun (WGS) entry which is preliminary data.</text>
</comment>
<dbReference type="Proteomes" id="UP000653127">
    <property type="component" value="Unassembled WGS sequence"/>
</dbReference>
<dbReference type="GO" id="GO:0003677">
    <property type="term" value="F:DNA binding"/>
    <property type="evidence" value="ECO:0007669"/>
    <property type="project" value="InterPro"/>
</dbReference>
<dbReference type="RefSeq" id="WP_430413573.1">
    <property type="nucleotide sequence ID" value="NZ_JACRST010000012.1"/>
</dbReference>
<dbReference type="PROSITE" id="PS50943">
    <property type="entry name" value="HTH_CROC1"/>
    <property type="match status" value="1"/>
</dbReference>
<reference evidence="2" key="1">
    <citation type="submission" date="2020-08" db="EMBL/GenBank/DDBJ databases">
        <title>Genome public.</title>
        <authorList>
            <person name="Liu C."/>
            <person name="Sun Q."/>
        </authorList>
    </citation>
    <scope>NUCLEOTIDE SEQUENCE</scope>
    <source>
        <strain evidence="2">NSJ-31</strain>
    </source>
</reference>